<evidence type="ECO:0000256" key="3">
    <source>
        <dbReference type="ARBA" id="ARBA00022475"/>
    </source>
</evidence>
<evidence type="ECO:0000313" key="11">
    <source>
        <dbReference type="Proteomes" id="UP000199675"/>
    </source>
</evidence>
<keyword evidence="3" id="KW-1003">Cell membrane</keyword>
<feature type="domain" description="Mechanosensitive ion channel transmembrane helices 2/3" evidence="9">
    <location>
        <begin position="62"/>
        <end position="103"/>
    </location>
</feature>
<evidence type="ECO:0000256" key="1">
    <source>
        <dbReference type="ARBA" id="ARBA00004651"/>
    </source>
</evidence>
<keyword evidence="5 7" id="KW-1133">Transmembrane helix</keyword>
<dbReference type="SUPFAM" id="SSF82861">
    <property type="entry name" value="Mechanosensitive channel protein MscS (YggB), transmembrane region"/>
    <property type="match status" value="1"/>
</dbReference>
<accession>A0A1H2T3A9</accession>
<evidence type="ECO:0000313" key="10">
    <source>
        <dbReference type="EMBL" id="SDW37769.1"/>
    </source>
</evidence>
<dbReference type="InterPro" id="IPR006685">
    <property type="entry name" value="MscS_channel_2nd"/>
</dbReference>
<keyword evidence="7" id="KW-0407">Ion channel</keyword>
<keyword evidence="4 7" id="KW-0812">Transmembrane</keyword>
<comment type="function">
    <text evidence="7">Mechanosensitive channel that participates in the regulation of osmotic pressure changes within the cell, opening in response to stretch forces in the membrane lipid bilayer, without the need for other proteins. Contributes to normal resistance to hypoosmotic shock. Forms an ion channel of 1.0 nanosiemens conductance with a slight preference for anions.</text>
</comment>
<proteinExistence type="inferred from homology"/>
<dbReference type="Gene3D" id="1.10.287.1260">
    <property type="match status" value="1"/>
</dbReference>
<comment type="subcellular location">
    <subcellularLocation>
        <location evidence="7">Cell inner membrane</location>
        <topology evidence="7">Multi-pass membrane protein</topology>
    </subcellularLocation>
    <subcellularLocation>
        <location evidence="1">Cell membrane</location>
        <topology evidence="1">Multi-pass membrane protein</topology>
    </subcellularLocation>
</comment>
<comment type="subunit">
    <text evidence="7">Homoheptamer.</text>
</comment>
<dbReference type="STRING" id="488533.SAMN04487960_102309"/>
<keyword evidence="6 7" id="KW-0472">Membrane</keyword>
<name>A0A1H2T3A9_9GAMM</name>
<evidence type="ECO:0000259" key="9">
    <source>
        <dbReference type="Pfam" id="PF21088"/>
    </source>
</evidence>
<dbReference type="Gene3D" id="2.30.30.60">
    <property type="match status" value="1"/>
</dbReference>
<comment type="similarity">
    <text evidence="2 7">Belongs to the MscS (TC 1.A.23) family.</text>
</comment>
<dbReference type="AlphaFoldDB" id="A0A1H2T3A9"/>
<dbReference type="InterPro" id="IPR045275">
    <property type="entry name" value="MscS_archaea/bacteria_type"/>
</dbReference>
<dbReference type="InterPro" id="IPR049142">
    <property type="entry name" value="MS_channel_1st"/>
</dbReference>
<feature type="domain" description="Mechanosensitive ion channel MscS" evidence="8">
    <location>
        <begin position="104"/>
        <end position="168"/>
    </location>
</feature>
<dbReference type="InterPro" id="IPR011014">
    <property type="entry name" value="MscS_channel_TM-2"/>
</dbReference>
<feature type="transmembrane region" description="Helical" evidence="7">
    <location>
        <begin position="20"/>
        <end position="42"/>
    </location>
</feature>
<keyword evidence="7" id="KW-0997">Cell inner membrane</keyword>
<comment type="caution">
    <text evidence="7">Lacks conserved residue(s) required for the propagation of feature annotation.</text>
</comment>
<evidence type="ECO:0000256" key="2">
    <source>
        <dbReference type="ARBA" id="ARBA00008017"/>
    </source>
</evidence>
<evidence type="ECO:0000256" key="7">
    <source>
        <dbReference type="RuleBase" id="RU369025"/>
    </source>
</evidence>
<reference evidence="10 11" key="1">
    <citation type="submission" date="2016-10" db="EMBL/GenBank/DDBJ databases">
        <authorList>
            <person name="de Groot N.N."/>
        </authorList>
    </citation>
    <scope>NUCLEOTIDE SEQUENCE [LARGE SCALE GENOMIC DNA]</scope>
    <source>
        <strain evidence="10 11">CGMCC 1.7059</strain>
    </source>
</reference>
<dbReference type="GO" id="GO:0008381">
    <property type="term" value="F:mechanosensitive monoatomic ion channel activity"/>
    <property type="evidence" value="ECO:0007669"/>
    <property type="project" value="InterPro"/>
</dbReference>
<evidence type="ECO:0000256" key="6">
    <source>
        <dbReference type="ARBA" id="ARBA00023136"/>
    </source>
</evidence>
<gene>
    <name evidence="10" type="ORF">SAMN04487960_102309</name>
</gene>
<dbReference type="PANTHER" id="PTHR30221">
    <property type="entry name" value="SMALL-CONDUCTANCE MECHANOSENSITIVE CHANNEL"/>
    <property type="match status" value="1"/>
</dbReference>
<dbReference type="EMBL" id="FNNE01000002">
    <property type="protein sequence ID" value="SDW37769.1"/>
    <property type="molecule type" value="Genomic_DNA"/>
</dbReference>
<feature type="transmembrane region" description="Helical" evidence="7">
    <location>
        <begin position="54"/>
        <end position="77"/>
    </location>
</feature>
<organism evidence="10 11">
    <name type="scientific">Marinobacter mobilis</name>
    <dbReference type="NCBI Taxonomy" id="488533"/>
    <lineage>
        <taxon>Bacteria</taxon>
        <taxon>Pseudomonadati</taxon>
        <taxon>Pseudomonadota</taxon>
        <taxon>Gammaproteobacteria</taxon>
        <taxon>Pseudomonadales</taxon>
        <taxon>Marinobacteraceae</taxon>
        <taxon>Marinobacter</taxon>
    </lineage>
</organism>
<sequence length="268" mass="29146">MDDIGLKLKDTLASLTSESLLSALALVVVASLLIMAIQTVIPRLAQRIEGKARYYVLASVPLLRLLIIVGTIVLVVPTLVEPTVSNMLAIFGTLGLALGFAFKDYINSLIAGIVTLYEMPYRPGDWIEIEGQYGEVKRIGARTAEILTPDDTTVVIPHGQLWSALIANGNDGTDNLMCAASFYLEPNHNIRQVREVLRDVAYTSPLIKSWLPVKVVVSNSPHGMNYRVKAYPLAPRDQFEFTSDLTARGAEALAEIGVPFVTAPALAQ</sequence>
<dbReference type="Pfam" id="PF21088">
    <property type="entry name" value="MS_channel_1st"/>
    <property type="match status" value="1"/>
</dbReference>
<keyword evidence="7" id="KW-0813">Transport</keyword>
<dbReference type="RefSeq" id="WP_091811663.1">
    <property type="nucleotide sequence ID" value="NZ_FNNE01000002.1"/>
</dbReference>
<evidence type="ECO:0000259" key="8">
    <source>
        <dbReference type="Pfam" id="PF00924"/>
    </source>
</evidence>
<keyword evidence="11" id="KW-1185">Reference proteome</keyword>
<evidence type="ECO:0000256" key="5">
    <source>
        <dbReference type="ARBA" id="ARBA00022989"/>
    </source>
</evidence>
<keyword evidence="7" id="KW-0406">Ion transport</keyword>
<dbReference type="SUPFAM" id="SSF50182">
    <property type="entry name" value="Sm-like ribonucleoproteins"/>
    <property type="match status" value="1"/>
</dbReference>
<dbReference type="Pfam" id="PF00924">
    <property type="entry name" value="MS_channel_2nd"/>
    <property type="match status" value="1"/>
</dbReference>
<dbReference type="InterPro" id="IPR023408">
    <property type="entry name" value="MscS_beta-dom_sf"/>
</dbReference>
<dbReference type="InterPro" id="IPR010920">
    <property type="entry name" value="LSM_dom_sf"/>
</dbReference>
<feature type="transmembrane region" description="Helical" evidence="7">
    <location>
        <begin position="83"/>
        <end position="102"/>
    </location>
</feature>
<dbReference type="OrthoDB" id="9799209at2"/>
<dbReference type="PANTHER" id="PTHR30221:SF1">
    <property type="entry name" value="SMALL-CONDUCTANCE MECHANOSENSITIVE CHANNEL"/>
    <property type="match status" value="1"/>
</dbReference>
<dbReference type="Proteomes" id="UP000199675">
    <property type="component" value="Unassembled WGS sequence"/>
</dbReference>
<protein>
    <recommendedName>
        <fullName evidence="7">Small-conductance mechanosensitive channel</fullName>
    </recommendedName>
</protein>
<evidence type="ECO:0000256" key="4">
    <source>
        <dbReference type="ARBA" id="ARBA00022692"/>
    </source>
</evidence>
<dbReference type="GO" id="GO:0005886">
    <property type="term" value="C:plasma membrane"/>
    <property type="evidence" value="ECO:0007669"/>
    <property type="project" value="UniProtKB-SubCell"/>
</dbReference>